<keyword evidence="7" id="KW-1185">Reference proteome</keyword>
<keyword evidence="2 5" id="KW-0812">Transmembrane</keyword>
<evidence type="ECO:0000256" key="3">
    <source>
        <dbReference type="ARBA" id="ARBA00022989"/>
    </source>
</evidence>
<evidence type="ECO:0000256" key="2">
    <source>
        <dbReference type="ARBA" id="ARBA00022692"/>
    </source>
</evidence>
<dbReference type="InterPro" id="IPR003339">
    <property type="entry name" value="ABC/ECF_trnsptr_transmembrane"/>
</dbReference>
<name>A0ABU0ADL6_9BACI</name>
<dbReference type="PANTHER" id="PTHR43723:SF1">
    <property type="entry name" value="COBALT TRANSPORT PROTEIN CBIQ"/>
    <property type="match status" value="1"/>
</dbReference>
<gene>
    <name evidence="6" type="ORF">J2S17_001212</name>
</gene>
<dbReference type="Proteomes" id="UP001238088">
    <property type="component" value="Unassembled WGS sequence"/>
</dbReference>
<reference evidence="6 7" key="1">
    <citation type="submission" date="2023-07" db="EMBL/GenBank/DDBJ databases">
        <title>Genomic Encyclopedia of Type Strains, Phase IV (KMG-IV): sequencing the most valuable type-strain genomes for metagenomic binning, comparative biology and taxonomic classification.</title>
        <authorList>
            <person name="Goeker M."/>
        </authorList>
    </citation>
    <scope>NUCLEOTIDE SEQUENCE [LARGE SCALE GENOMIC DNA]</scope>
    <source>
        <strain evidence="6 7">DSM 23494</strain>
    </source>
</reference>
<dbReference type="EMBL" id="JAUSUB010000004">
    <property type="protein sequence ID" value="MDQ0269341.1"/>
    <property type="molecule type" value="Genomic_DNA"/>
</dbReference>
<protein>
    <submittedName>
        <fullName evidence="6">Energy-coupling factor transport system permease protein</fullName>
    </submittedName>
</protein>
<sequence length="260" mass="29809">MIENHQKSNHFLQQVNPTLKLISILTVIFFMMPIFDPWTPFVFLLLTINAIKVLGGVSLRFLFKFLAPLSLFAFSFVWINVVFPSERGETILFTIGSMPVALENIKTGISLGLRSLIFASWSLLFVLTTEPTKFMLSLIQHCRLPPRLGYGMMAAYRFLPLFQEELNQVRAAHRIRGLGEPKGFTDRVYEIKRYLIPLLASAIRKAERIAIAMESKGFDGSRQRSYYTIIKWTSKDLLFSTGLIILFSGLLLLRKSYFLL</sequence>
<evidence type="ECO:0000313" key="7">
    <source>
        <dbReference type="Proteomes" id="UP001238088"/>
    </source>
</evidence>
<proteinExistence type="predicted"/>
<comment type="subcellular location">
    <subcellularLocation>
        <location evidence="1">Membrane</location>
        <topology evidence="1">Multi-pass membrane protein</topology>
    </subcellularLocation>
</comment>
<keyword evidence="3 5" id="KW-1133">Transmembrane helix</keyword>
<organism evidence="6 7">
    <name type="scientific">Cytobacillus purgationiresistens</name>
    <dbReference type="NCBI Taxonomy" id="863449"/>
    <lineage>
        <taxon>Bacteria</taxon>
        <taxon>Bacillati</taxon>
        <taxon>Bacillota</taxon>
        <taxon>Bacilli</taxon>
        <taxon>Bacillales</taxon>
        <taxon>Bacillaceae</taxon>
        <taxon>Cytobacillus</taxon>
    </lineage>
</organism>
<dbReference type="RefSeq" id="WP_307472843.1">
    <property type="nucleotide sequence ID" value="NZ_JAUSUB010000004.1"/>
</dbReference>
<keyword evidence="4 5" id="KW-0472">Membrane</keyword>
<dbReference type="Pfam" id="PF02361">
    <property type="entry name" value="CbiQ"/>
    <property type="match status" value="1"/>
</dbReference>
<evidence type="ECO:0000256" key="5">
    <source>
        <dbReference type="SAM" id="Phobius"/>
    </source>
</evidence>
<evidence type="ECO:0000256" key="4">
    <source>
        <dbReference type="ARBA" id="ARBA00023136"/>
    </source>
</evidence>
<feature type="transmembrane region" description="Helical" evidence="5">
    <location>
        <begin position="18"/>
        <end position="35"/>
    </location>
</feature>
<evidence type="ECO:0000256" key="1">
    <source>
        <dbReference type="ARBA" id="ARBA00004141"/>
    </source>
</evidence>
<comment type="caution">
    <text evidence="6">The sequence shown here is derived from an EMBL/GenBank/DDBJ whole genome shotgun (WGS) entry which is preliminary data.</text>
</comment>
<accession>A0ABU0ADL6</accession>
<feature type="transmembrane region" description="Helical" evidence="5">
    <location>
        <begin position="66"/>
        <end position="85"/>
    </location>
</feature>
<dbReference type="InterPro" id="IPR052770">
    <property type="entry name" value="Cobalt_transport_CbiQ"/>
</dbReference>
<dbReference type="CDD" id="cd16914">
    <property type="entry name" value="EcfT"/>
    <property type="match status" value="1"/>
</dbReference>
<evidence type="ECO:0000313" key="6">
    <source>
        <dbReference type="EMBL" id="MDQ0269341.1"/>
    </source>
</evidence>
<dbReference type="PANTHER" id="PTHR43723">
    <property type="entry name" value="COBALT TRANSPORT PROTEIN CBIQ"/>
    <property type="match status" value="1"/>
</dbReference>
<feature type="transmembrane region" description="Helical" evidence="5">
    <location>
        <begin position="237"/>
        <end position="254"/>
    </location>
</feature>